<reference evidence="6" key="2">
    <citation type="journal article" date="2022" name="Hortic Res">
        <title>The genome of Dioscorea zingiberensis sheds light on the biosynthesis, origin and evolution of the medicinally important diosgenin saponins.</title>
        <authorList>
            <person name="Li Y."/>
            <person name="Tan C."/>
            <person name="Li Z."/>
            <person name="Guo J."/>
            <person name="Li S."/>
            <person name="Chen X."/>
            <person name="Wang C."/>
            <person name="Dai X."/>
            <person name="Yang H."/>
            <person name="Song W."/>
            <person name="Hou L."/>
            <person name="Xu J."/>
            <person name="Tong Z."/>
            <person name="Xu A."/>
            <person name="Yuan X."/>
            <person name="Wang W."/>
            <person name="Yang Q."/>
            <person name="Chen L."/>
            <person name="Sun Z."/>
            <person name="Wang K."/>
            <person name="Pan B."/>
            <person name="Chen J."/>
            <person name="Bao Y."/>
            <person name="Liu F."/>
            <person name="Qi X."/>
            <person name="Gang D.R."/>
            <person name="Wen J."/>
            <person name="Li J."/>
        </authorList>
    </citation>
    <scope>NUCLEOTIDE SEQUENCE</scope>
    <source>
        <strain evidence="6">Dzin_1.0</strain>
    </source>
</reference>
<dbReference type="InterPro" id="IPR004045">
    <property type="entry name" value="Glutathione_S-Trfase_N"/>
</dbReference>
<evidence type="ECO:0000256" key="4">
    <source>
        <dbReference type="ARBA" id="ARBA00047960"/>
    </source>
</evidence>
<comment type="similarity">
    <text evidence="3">Belongs to the GST superfamily. DHAR family.</text>
</comment>
<dbReference type="EC" id="2.5.1.18" evidence="1"/>
<dbReference type="Pfam" id="PF13417">
    <property type="entry name" value="GST_N_3"/>
    <property type="match status" value="1"/>
</dbReference>
<dbReference type="PANTHER" id="PTHR44420:SF2">
    <property type="entry name" value="GLUTATHIONE S-TRANSFERASE DHAR2-RELATED"/>
    <property type="match status" value="1"/>
</dbReference>
<evidence type="ECO:0000313" key="7">
    <source>
        <dbReference type="Proteomes" id="UP001085076"/>
    </source>
</evidence>
<keyword evidence="2" id="KW-0808">Transferase</keyword>
<dbReference type="GO" id="GO:0004364">
    <property type="term" value="F:glutathione transferase activity"/>
    <property type="evidence" value="ECO:0007669"/>
    <property type="project" value="UniProtKB-EC"/>
</dbReference>
<gene>
    <name evidence="6" type="ORF">J5N97_028138</name>
</gene>
<name>A0A9D5H4M2_9LILI</name>
<reference evidence="6" key="1">
    <citation type="submission" date="2021-03" db="EMBL/GenBank/DDBJ databases">
        <authorList>
            <person name="Li Z."/>
            <person name="Yang C."/>
        </authorList>
    </citation>
    <scope>NUCLEOTIDE SEQUENCE</scope>
    <source>
        <strain evidence="6">Dzin_1.0</strain>
        <tissue evidence="6">Leaf</tissue>
    </source>
</reference>
<evidence type="ECO:0000256" key="2">
    <source>
        <dbReference type="ARBA" id="ARBA00022679"/>
    </source>
</evidence>
<accession>A0A9D5H4M2</accession>
<dbReference type="EMBL" id="JAGGNH010000009">
    <property type="protein sequence ID" value="KAJ0963016.1"/>
    <property type="molecule type" value="Genomic_DNA"/>
</dbReference>
<dbReference type="InterPro" id="IPR036249">
    <property type="entry name" value="Thioredoxin-like_sf"/>
</dbReference>
<keyword evidence="7" id="KW-1185">Reference proteome</keyword>
<dbReference type="Gene3D" id="3.40.30.10">
    <property type="entry name" value="Glutaredoxin"/>
    <property type="match status" value="1"/>
</dbReference>
<dbReference type="InterPro" id="IPR044627">
    <property type="entry name" value="DHAR1/2/3/4"/>
</dbReference>
<comment type="caution">
    <text evidence="6">The sequence shown here is derived from an EMBL/GenBank/DDBJ whole genome shotgun (WGS) entry which is preliminary data.</text>
</comment>
<evidence type="ECO:0000256" key="1">
    <source>
        <dbReference type="ARBA" id="ARBA00012452"/>
    </source>
</evidence>
<dbReference type="Proteomes" id="UP001085076">
    <property type="component" value="Miscellaneous, Linkage group lg09"/>
</dbReference>
<dbReference type="AlphaFoldDB" id="A0A9D5H4M2"/>
<dbReference type="GO" id="GO:0045174">
    <property type="term" value="F:glutathione dehydrogenase (ascorbate) activity"/>
    <property type="evidence" value="ECO:0007669"/>
    <property type="project" value="InterPro"/>
</dbReference>
<protein>
    <recommendedName>
        <fullName evidence="1">glutathione transferase</fullName>
        <ecNumber evidence="1">2.5.1.18</ecNumber>
    </recommendedName>
</protein>
<dbReference type="SUPFAM" id="SSF52833">
    <property type="entry name" value="Thioredoxin-like"/>
    <property type="match status" value="1"/>
</dbReference>
<organism evidence="6 7">
    <name type="scientific">Dioscorea zingiberensis</name>
    <dbReference type="NCBI Taxonomy" id="325984"/>
    <lineage>
        <taxon>Eukaryota</taxon>
        <taxon>Viridiplantae</taxon>
        <taxon>Streptophyta</taxon>
        <taxon>Embryophyta</taxon>
        <taxon>Tracheophyta</taxon>
        <taxon>Spermatophyta</taxon>
        <taxon>Magnoliopsida</taxon>
        <taxon>Liliopsida</taxon>
        <taxon>Dioscoreales</taxon>
        <taxon>Dioscoreaceae</taxon>
        <taxon>Dioscorea</taxon>
    </lineage>
</organism>
<sequence length="141" mass="16009">MTETQPSFAMPSSCLAFLRGGVIVVGSVLDEKLVFSLASAKFVLVRERLLSLLRLDMDETRVYSLFRPRVVVHLLLGLAEDLYLSIRRGTIDRFLEISPEGKVPVFKRDRKWIPDSDVITKIIEEKYPTPPLATLLEFDSV</sequence>
<comment type="catalytic activity">
    <reaction evidence="4">
        <text>RX + glutathione = an S-substituted glutathione + a halide anion + H(+)</text>
        <dbReference type="Rhea" id="RHEA:16437"/>
        <dbReference type="ChEBI" id="CHEBI:15378"/>
        <dbReference type="ChEBI" id="CHEBI:16042"/>
        <dbReference type="ChEBI" id="CHEBI:17792"/>
        <dbReference type="ChEBI" id="CHEBI:57925"/>
        <dbReference type="ChEBI" id="CHEBI:90779"/>
        <dbReference type="EC" id="2.5.1.18"/>
    </reaction>
</comment>
<dbReference type="OrthoDB" id="1935530at2759"/>
<dbReference type="CDD" id="cd00570">
    <property type="entry name" value="GST_N_family"/>
    <property type="match status" value="1"/>
</dbReference>
<feature type="domain" description="GST N-terminal" evidence="5">
    <location>
        <begin position="75"/>
        <end position="131"/>
    </location>
</feature>
<dbReference type="GO" id="GO:0033355">
    <property type="term" value="P:ascorbate glutathione cycle"/>
    <property type="evidence" value="ECO:0007669"/>
    <property type="project" value="InterPro"/>
</dbReference>
<evidence type="ECO:0000313" key="6">
    <source>
        <dbReference type="EMBL" id="KAJ0963016.1"/>
    </source>
</evidence>
<evidence type="ECO:0000256" key="3">
    <source>
        <dbReference type="ARBA" id="ARBA00024194"/>
    </source>
</evidence>
<dbReference type="PANTHER" id="PTHR44420">
    <property type="entry name" value="GLUTATHIONE S-TRANSFERASE DHAR2-RELATED"/>
    <property type="match status" value="1"/>
</dbReference>
<evidence type="ECO:0000259" key="5">
    <source>
        <dbReference type="Pfam" id="PF13417"/>
    </source>
</evidence>
<proteinExistence type="inferred from homology"/>